<dbReference type="EMBL" id="BX569690">
    <property type="protein sequence ID" value="CAE07205.1"/>
    <property type="molecule type" value="Genomic_DNA"/>
</dbReference>
<keyword evidence="2" id="KW-1185">Reference proteome</keyword>
<dbReference type="KEGG" id="syw:SYNW0690"/>
<protein>
    <submittedName>
        <fullName evidence="1">Uncharacterized protein</fullName>
    </submittedName>
</protein>
<evidence type="ECO:0000313" key="2">
    <source>
        <dbReference type="Proteomes" id="UP000001422"/>
    </source>
</evidence>
<evidence type="ECO:0000313" key="1">
    <source>
        <dbReference type="EMBL" id="CAE07205.1"/>
    </source>
</evidence>
<name>Q7U8D1_PARMW</name>
<dbReference type="Proteomes" id="UP000001422">
    <property type="component" value="Chromosome"/>
</dbReference>
<organism evidence="1 2">
    <name type="scientific">Parasynechococcus marenigrum (strain WH8102)</name>
    <dbReference type="NCBI Taxonomy" id="84588"/>
    <lineage>
        <taxon>Bacteria</taxon>
        <taxon>Bacillati</taxon>
        <taxon>Cyanobacteriota</taxon>
        <taxon>Cyanophyceae</taxon>
        <taxon>Synechococcales</taxon>
        <taxon>Prochlorococcaceae</taxon>
        <taxon>Parasynechococcus</taxon>
        <taxon>Parasynechococcus marenigrum</taxon>
    </lineage>
</organism>
<sequence length="58" mass="7114">MAKGRQSPESLEQLRRQLDQCWQDECDIDHLILRARQLRRWGRWRQARCLEQEVLPIV</sequence>
<reference evidence="1 2" key="1">
    <citation type="journal article" date="2003" name="Nature">
        <title>The genome of a motile marine Synechococcus.</title>
        <authorList>
            <person name="Palenik B."/>
            <person name="Brahamsha B."/>
            <person name="Larimer F."/>
            <person name="Land M."/>
            <person name="Hauser L."/>
            <person name="Chain P."/>
            <person name="Lamerdin J."/>
            <person name="Regala W."/>
            <person name="Allen E.A."/>
            <person name="McCarren J."/>
            <person name="Paulsen I."/>
            <person name="Dufresne A."/>
            <person name="Partensky F."/>
            <person name="Webb E."/>
            <person name="Waterbury J."/>
        </authorList>
    </citation>
    <scope>NUCLEOTIDE SEQUENCE [LARGE SCALE GENOMIC DNA]</scope>
    <source>
        <strain evidence="1 2">WH8102</strain>
    </source>
</reference>
<accession>Q7U8D1</accession>
<dbReference type="AlphaFoldDB" id="Q7U8D1"/>
<proteinExistence type="predicted"/>
<dbReference type="HOGENOM" id="CLU_211101_0_0_3"/>
<dbReference type="RefSeq" id="WP_011127557.1">
    <property type="nucleotide sequence ID" value="NC_005070.1"/>
</dbReference>
<gene>
    <name evidence="1" type="ordered locus">SYNW0690</name>
</gene>